<gene>
    <name evidence="1" type="ORF">SE18_26315</name>
</gene>
<proteinExistence type="predicted"/>
<accession>A0A0P6X9E1</accession>
<dbReference type="STRING" id="70996.SE18_26315"/>
<dbReference type="EMBL" id="LGKP01000046">
    <property type="protein sequence ID" value="KPL79478.1"/>
    <property type="molecule type" value="Genomic_DNA"/>
</dbReference>
<dbReference type="Proteomes" id="UP000050277">
    <property type="component" value="Unassembled WGS sequence"/>
</dbReference>
<protein>
    <submittedName>
        <fullName evidence="1">Uncharacterized protein</fullName>
    </submittedName>
</protein>
<name>A0A0P6X9E1_9CHLR</name>
<comment type="caution">
    <text evidence="1">The sequence shown here is derived from an EMBL/GenBank/DDBJ whole genome shotgun (WGS) entry which is preliminary data.</text>
</comment>
<evidence type="ECO:0000313" key="2">
    <source>
        <dbReference type="Proteomes" id="UP000050277"/>
    </source>
</evidence>
<dbReference type="OrthoDB" id="9816914at2"/>
<evidence type="ECO:0000313" key="1">
    <source>
        <dbReference type="EMBL" id="KPL79478.1"/>
    </source>
</evidence>
<sequence>MARQTWTRRSAILAGLLLALWGCGQYIAPATKLAINPNADSGAYYPAIYVDNNDLRHYAWAECQAGNGCDLIYSRMRGPNEVLRHTISADNSTATLGYTSLTGDISGTIHLAYLSNQTSLTQGEPSYRPYVVSISPDGATVSQPVSLQGESINNSLISPIAVRNTTGSRVGVVYTMLIQEQQTTKQALVYRQIVPSLSQPVVIESVTTNIILIQPHVGIDSNDQIHVVYGKRSSIVNQRNFGGDPTLDEIRYAHGDLSGMTARTVDSYTSASNIIPFVYDLSLSDNVYVTYIKHPNGAPPRGIATDSLRIHNATTNVTSDLVLPSIREPWSISEISTVSDGTGRPTVYFAGSNNSFSDPFVYDVWQYDVQASDGINLTNTPAKHENNLASSRFQLVDLVAWQADSFSSSGCTTQIISYRSDLANQLHIAEQFLNPLGCTPSVLQMSVGNDVAAGVWISVAKNNPTLNVPATAFNSYGTFLPITQR</sequence>
<reference evidence="1 2" key="1">
    <citation type="submission" date="2015-07" db="EMBL/GenBank/DDBJ databases">
        <title>Whole genome sequence of Herpetosiphon geysericola DSM 7119.</title>
        <authorList>
            <person name="Hemp J."/>
            <person name="Ward L.M."/>
            <person name="Pace L.A."/>
            <person name="Fischer W.W."/>
        </authorList>
    </citation>
    <scope>NUCLEOTIDE SEQUENCE [LARGE SCALE GENOMIC DNA]</scope>
    <source>
        <strain evidence="1 2">DSM 7119</strain>
    </source>
</reference>
<keyword evidence="2" id="KW-1185">Reference proteome</keyword>
<dbReference type="AlphaFoldDB" id="A0A0P6X9E1"/>
<dbReference type="RefSeq" id="WP_054537444.1">
    <property type="nucleotide sequence ID" value="NZ_LGKP01000046.1"/>
</dbReference>
<organism evidence="1 2">
    <name type="scientific">Herpetosiphon geysericola</name>
    <dbReference type="NCBI Taxonomy" id="70996"/>
    <lineage>
        <taxon>Bacteria</taxon>
        <taxon>Bacillati</taxon>
        <taxon>Chloroflexota</taxon>
        <taxon>Chloroflexia</taxon>
        <taxon>Herpetosiphonales</taxon>
        <taxon>Herpetosiphonaceae</taxon>
        <taxon>Herpetosiphon</taxon>
    </lineage>
</organism>